<dbReference type="SUPFAM" id="SSF52047">
    <property type="entry name" value="RNI-like"/>
    <property type="match status" value="1"/>
</dbReference>
<dbReference type="InterPro" id="IPR036047">
    <property type="entry name" value="F-box-like_dom_sf"/>
</dbReference>
<dbReference type="OrthoDB" id="550575at2759"/>
<accession>A0A397T0P3</accession>
<organism evidence="2 3">
    <name type="scientific">Glomus cerebriforme</name>
    <dbReference type="NCBI Taxonomy" id="658196"/>
    <lineage>
        <taxon>Eukaryota</taxon>
        <taxon>Fungi</taxon>
        <taxon>Fungi incertae sedis</taxon>
        <taxon>Mucoromycota</taxon>
        <taxon>Glomeromycotina</taxon>
        <taxon>Glomeromycetes</taxon>
        <taxon>Glomerales</taxon>
        <taxon>Glomeraceae</taxon>
        <taxon>Glomus</taxon>
    </lineage>
</organism>
<proteinExistence type="predicted"/>
<feature type="domain" description="F-box" evidence="1">
    <location>
        <begin position="8"/>
        <end position="45"/>
    </location>
</feature>
<dbReference type="InterPro" id="IPR032675">
    <property type="entry name" value="LRR_dom_sf"/>
</dbReference>
<evidence type="ECO:0000313" key="2">
    <source>
        <dbReference type="EMBL" id="RIA88721.1"/>
    </source>
</evidence>
<comment type="caution">
    <text evidence="2">The sequence shown here is derived from an EMBL/GenBank/DDBJ whole genome shotgun (WGS) entry which is preliminary data.</text>
</comment>
<keyword evidence="3" id="KW-1185">Reference proteome</keyword>
<dbReference type="SUPFAM" id="SSF81383">
    <property type="entry name" value="F-box domain"/>
    <property type="match status" value="1"/>
</dbReference>
<gene>
    <name evidence="2" type="ORF">C1645_825958</name>
</gene>
<dbReference type="AlphaFoldDB" id="A0A397T0P3"/>
<dbReference type="InterPro" id="IPR001810">
    <property type="entry name" value="F-box_dom"/>
</dbReference>
<reference evidence="2 3" key="1">
    <citation type="submission" date="2018-06" db="EMBL/GenBank/DDBJ databases">
        <title>Comparative genomics reveals the genomic features of Rhizophagus irregularis, R. cerebriforme, R. diaphanum and Gigaspora rosea, and their symbiotic lifestyle signature.</title>
        <authorList>
            <person name="Morin E."/>
            <person name="San Clemente H."/>
            <person name="Chen E.C.H."/>
            <person name="De La Providencia I."/>
            <person name="Hainaut M."/>
            <person name="Kuo A."/>
            <person name="Kohler A."/>
            <person name="Murat C."/>
            <person name="Tang N."/>
            <person name="Roy S."/>
            <person name="Loubradou J."/>
            <person name="Henrissat B."/>
            <person name="Grigoriev I.V."/>
            <person name="Corradi N."/>
            <person name="Roux C."/>
            <person name="Martin F.M."/>
        </authorList>
    </citation>
    <scope>NUCLEOTIDE SEQUENCE [LARGE SCALE GENOMIC DNA]</scope>
    <source>
        <strain evidence="2 3">DAOM 227022</strain>
    </source>
</reference>
<protein>
    <recommendedName>
        <fullName evidence="1">F-box domain-containing protein</fullName>
    </recommendedName>
</protein>
<dbReference type="Pfam" id="PF12937">
    <property type="entry name" value="F-box-like"/>
    <property type="match status" value="1"/>
</dbReference>
<dbReference type="Gene3D" id="3.80.10.10">
    <property type="entry name" value="Ribonuclease Inhibitor"/>
    <property type="match status" value="1"/>
</dbReference>
<dbReference type="Proteomes" id="UP000265703">
    <property type="component" value="Unassembled WGS sequence"/>
</dbReference>
<sequence length="459" mass="53907">MLQFSADCLSEIFEYLEEDKTLCSCILVNKLWCKISVRILWRRIRNYNTLITCLPNESKEVLSRNGIIISTSTSEHPMFNYASFCKYISIYDVNYNIKRFLYISAQYLLNDNIKVLTNEIFKLLINQIFSLRRLEVNSSSLEQNIVFISQPKARYCLNNLTELYCDSDTTNKFFYQLSQICHNIQILRISIKNFISDGLADLISTQKNLKCLYISQFYVYKKLKIDYNSLTKIPNTLTKLSIHEENYFIPLSFIGKLTNLQELMISISQINSFENFKELEYITFSKLQILEFKYQCPNSELLIKFLENNGRNLNEFYIGRSDDSLNSAIKTFCPNLRKLDTGLTNNDMETLKMFFDNIQCLESIRIYCEGHFNEKNLFEIVVKYSPKNFNELKLIYANNARSQLTPEELESFFVSWAIRISQKSLSLVIIGNEMRTLNLNSENKKIIEKYSKFGIVRKS</sequence>
<dbReference type="EMBL" id="QKYT01000251">
    <property type="protein sequence ID" value="RIA88721.1"/>
    <property type="molecule type" value="Genomic_DNA"/>
</dbReference>
<evidence type="ECO:0000259" key="1">
    <source>
        <dbReference type="Pfam" id="PF12937"/>
    </source>
</evidence>
<name>A0A397T0P3_9GLOM</name>
<evidence type="ECO:0000313" key="3">
    <source>
        <dbReference type="Proteomes" id="UP000265703"/>
    </source>
</evidence>